<keyword evidence="11" id="KW-1185">Reference proteome</keyword>
<evidence type="ECO:0000256" key="1">
    <source>
        <dbReference type="ARBA" id="ARBA00004635"/>
    </source>
</evidence>
<dbReference type="PROSITE" id="PS51257">
    <property type="entry name" value="PROKAR_LIPOPROTEIN"/>
    <property type="match status" value="1"/>
</dbReference>
<evidence type="ECO:0000259" key="8">
    <source>
        <dbReference type="Pfam" id="PF05504"/>
    </source>
</evidence>
<evidence type="ECO:0000256" key="6">
    <source>
        <dbReference type="ARBA" id="ARBA00023139"/>
    </source>
</evidence>
<evidence type="ECO:0000256" key="4">
    <source>
        <dbReference type="ARBA" id="ARBA00022729"/>
    </source>
</evidence>
<protein>
    <submittedName>
        <fullName evidence="10">Spore germination protein KC</fullName>
    </submittedName>
</protein>
<evidence type="ECO:0000313" key="10">
    <source>
        <dbReference type="EMBL" id="GGG75250.1"/>
    </source>
</evidence>
<keyword evidence="6" id="KW-0564">Palmitate</keyword>
<accession>A0A917HDA9</accession>
<dbReference type="InterPro" id="IPR008844">
    <property type="entry name" value="Spore_GerAC-like"/>
</dbReference>
<feature type="domain" description="Spore germination protein N-terminal" evidence="9">
    <location>
        <begin position="28"/>
        <end position="202"/>
    </location>
</feature>
<proteinExistence type="inferred from homology"/>
<evidence type="ECO:0000259" key="9">
    <source>
        <dbReference type="Pfam" id="PF25198"/>
    </source>
</evidence>
<dbReference type="Pfam" id="PF05504">
    <property type="entry name" value="Spore_GerAC"/>
    <property type="match status" value="1"/>
</dbReference>
<dbReference type="Proteomes" id="UP000600247">
    <property type="component" value="Unassembled WGS sequence"/>
</dbReference>
<evidence type="ECO:0000313" key="11">
    <source>
        <dbReference type="Proteomes" id="UP000600247"/>
    </source>
</evidence>
<dbReference type="AlphaFoldDB" id="A0A917HDA9"/>
<comment type="caution">
    <text evidence="10">The sequence shown here is derived from an EMBL/GenBank/DDBJ whole genome shotgun (WGS) entry which is preliminary data.</text>
</comment>
<keyword evidence="3" id="KW-0309">Germination</keyword>
<dbReference type="NCBIfam" id="TIGR02887">
    <property type="entry name" value="spore_ger_x_C"/>
    <property type="match status" value="1"/>
</dbReference>
<dbReference type="GO" id="GO:0016020">
    <property type="term" value="C:membrane"/>
    <property type="evidence" value="ECO:0007669"/>
    <property type="project" value="UniProtKB-SubCell"/>
</dbReference>
<dbReference type="InterPro" id="IPR038501">
    <property type="entry name" value="Spore_GerAC_C_sf"/>
</dbReference>
<dbReference type="RefSeq" id="WP_188890427.1">
    <property type="nucleotide sequence ID" value="NZ_BMHY01000006.1"/>
</dbReference>
<dbReference type="Pfam" id="PF25198">
    <property type="entry name" value="Spore_GerAC_N"/>
    <property type="match status" value="1"/>
</dbReference>
<comment type="subcellular location">
    <subcellularLocation>
        <location evidence="1">Membrane</location>
        <topology evidence="1">Lipid-anchor</topology>
    </subcellularLocation>
</comment>
<dbReference type="PANTHER" id="PTHR35789:SF1">
    <property type="entry name" value="SPORE GERMINATION PROTEIN B3"/>
    <property type="match status" value="1"/>
</dbReference>
<keyword evidence="5" id="KW-0472">Membrane</keyword>
<evidence type="ECO:0000256" key="7">
    <source>
        <dbReference type="ARBA" id="ARBA00023288"/>
    </source>
</evidence>
<keyword evidence="4" id="KW-0732">Signal</keyword>
<evidence type="ECO:0000256" key="5">
    <source>
        <dbReference type="ARBA" id="ARBA00023136"/>
    </source>
</evidence>
<comment type="similarity">
    <text evidence="2">Belongs to the GerABKC lipoprotein family.</text>
</comment>
<evidence type="ECO:0000256" key="2">
    <source>
        <dbReference type="ARBA" id="ARBA00007886"/>
    </source>
</evidence>
<reference evidence="10 11" key="1">
    <citation type="journal article" date="2014" name="Int. J. Syst. Evol. Microbiol.">
        <title>Complete genome sequence of Corynebacterium casei LMG S-19264T (=DSM 44701T), isolated from a smear-ripened cheese.</title>
        <authorList>
            <consortium name="US DOE Joint Genome Institute (JGI-PGF)"/>
            <person name="Walter F."/>
            <person name="Albersmeier A."/>
            <person name="Kalinowski J."/>
            <person name="Ruckert C."/>
        </authorList>
    </citation>
    <scope>NUCLEOTIDE SEQUENCE [LARGE SCALE GENOMIC DNA]</scope>
    <source>
        <strain evidence="10 11">CGMCC 1.15286</strain>
    </source>
</reference>
<sequence length="387" mass="44231">MKIATLRRIALLLLSAVLIFLTTGCWSATEIQSNSYAKALGLDYTDGIYTVYVQMLEFSTVAKGEGGGGGKVPNIWLGHGSGKTLDMAINELYRTAQMHITWGHITSIVFSERLLESGNLHKVLDMISRYPESRYTTWVYGTRDSIEELLSTNTIFNESPLSSILHDPLPSYKDESLYPPVLALRFIAELNGKQNRAYLPNVVINKRDWTVNEREQSLHRIDGAFFEREGKFIYMSHKKLIGFPYLQQKMRRVQVLLEDEKGVIYGSVSVAFPNLKITPVVKGTDVTFRVKARYMAALYEYIEPMSYEDMVRLCEKEVQQYIKTTYEAGIQTGVDVFGLEEKLYRKYPKVWKEVSKNGTAMFLDEHSLAKIDVDVSIAYNGKYKRRV</sequence>
<name>A0A917HDA9_9BACL</name>
<dbReference type="GO" id="GO:0009847">
    <property type="term" value="P:spore germination"/>
    <property type="evidence" value="ECO:0007669"/>
    <property type="project" value="InterPro"/>
</dbReference>
<dbReference type="EMBL" id="BMHY01000006">
    <property type="protein sequence ID" value="GGG75250.1"/>
    <property type="molecule type" value="Genomic_DNA"/>
</dbReference>
<dbReference type="Gene3D" id="3.30.300.210">
    <property type="entry name" value="Nutrient germinant receptor protein C, domain 3"/>
    <property type="match status" value="1"/>
</dbReference>
<gene>
    <name evidence="10" type="primary">gerKC</name>
    <name evidence="10" type="ORF">GCM10010918_34340</name>
</gene>
<dbReference type="PANTHER" id="PTHR35789">
    <property type="entry name" value="SPORE GERMINATION PROTEIN B3"/>
    <property type="match status" value="1"/>
</dbReference>
<feature type="domain" description="Spore germination GerAC-like C-terminal" evidence="8">
    <location>
        <begin position="223"/>
        <end position="377"/>
    </location>
</feature>
<dbReference type="InterPro" id="IPR046953">
    <property type="entry name" value="Spore_GerAC-like_C"/>
</dbReference>
<dbReference type="InterPro" id="IPR057336">
    <property type="entry name" value="GerAC_N"/>
</dbReference>
<keyword evidence="7" id="KW-0449">Lipoprotein</keyword>
<organism evidence="10 11">
    <name type="scientific">Paenibacillus radicis</name>
    <name type="common">ex Gao et al. 2016</name>
    <dbReference type="NCBI Taxonomy" id="1737354"/>
    <lineage>
        <taxon>Bacteria</taxon>
        <taxon>Bacillati</taxon>
        <taxon>Bacillota</taxon>
        <taxon>Bacilli</taxon>
        <taxon>Bacillales</taxon>
        <taxon>Paenibacillaceae</taxon>
        <taxon>Paenibacillus</taxon>
    </lineage>
</organism>
<evidence type="ECO:0000256" key="3">
    <source>
        <dbReference type="ARBA" id="ARBA00022544"/>
    </source>
</evidence>